<dbReference type="Pfam" id="PF14588">
    <property type="entry name" value="YjgF_endoribonc"/>
    <property type="match status" value="1"/>
</dbReference>
<dbReference type="CDD" id="cd02199">
    <property type="entry name" value="YjgF_YER057c_UK114_like_1"/>
    <property type="match status" value="1"/>
</dbReference>
<feature type="domain" description="Endoribonuclease L-PSP/chorismate mutase-like" evidence="1">
    <location>
        <begin position="5"/>
        <end position="139"/>
    </location>
</feature>
<dbReference type="PANTHER" id="PTHR43760:SF1">
    <property type="entry name" value="ENDORIBONUCLEASE L-PSP_CHORISMATE MUTASE-LIKE DOMAIN-CONTAINING PROTEIN"/>
    <property type="match status" value="1"/>
</dbReference>
<dbReference type="PATRIC" id="fig|479117.4.peg.583"/>
<evidence type="ECO:0000313" key="3">
    <source>
        <dbReference type="EMBL" id="PKY71047.1"/>
    </source>
</evidence>
<organism evidence="2 5">
    <name type="scientific">Brevibacterium ravenspurgense</name>
    <dbReference type="NCBI Taxonomy" id="479117"/>
    <lineage>
        <taxon>Bacteria</taxon>
        <taxon>Bacillati</taxon>
        <taxon>Actinomycetota</taxon>
        <taxon>Actinomycetes</taxon>
        <taxon>Micrococcales</taxon>
        <taxon>Brevibacteriaceae</taxon>
        <taxon>Brevibacterium</taxon>
    </lineage>
</organism>
<dbReference type="AlphaFoldDB" id="A0A150HAA4"/>
<evidence type="ECO:0000313" key="2">
    <source>
        <dbReference type="EMBL" id="KXZ59029.1"/>
    </source>
</evidence>
<dbReference type="STRING" id="1176165.GCA_001584405_00095"/>
<gene>
    <name evidence="2" type="ORF">Bravens_00582</name>
    <name evidence="3" type="ORF">CYJ40_03080</name>
</gene>
<dbReference type="SUPFAM" id="SSF55298">
    <property type="entry name" value="YjgF-like"/>
    <property type="match status" value="1"/>
</dbReference>
<accession>A0A150HAA4</accession>
<dbReference type="Proteomes" id="UP000242755">
    <property type="component" value="Unassembled WGS sequence"/>
</dbReference>
<reference evidence="3 4" key="2">
    <citation type="submission" date="2017-12" db="EMBL/GenBank/DDBJ databases">
        <title>Phylogenetic diversity of female urinary microbiome.</title>
        <authorList>
            <person name="Thomas-White K."/>
            <person name="Wolfe A.J."/>
        </authorList>
    </citation>
    <scope>NUCLEOTIDE SEQUENCE [LARGE SCALE GENOMIC DNA]</scope>
    <source>
        <strain evidence="3 4">UMB0426</strain>
    </source>
</reference>
<name>A0A150HAA4_9MICO</name>
<evidence type="ECO:0000259" key="1">
    <source>
        <dbReference type="Pfam" id="PF14588"/>
    </source>
</evidence>
<dbReference type="Gene3D" id="3.30.1330.40">
    <property type="entry name" value="RutC-like"/>
    <property type="match status" value="1"/>
</dbReference>
<evidence type="ECO:0000313" key="5">
    <source>
        <dbReference type="Proteomes" id="UP000243589"/>
    </source>
</evidence>
<dbReference type="PANTHER" id="PTHR43760">
    <property type="entry name" value="ENDORIBONUCLEASE-RELATED"/>
    <property type="match status" value="1"/>
</dbReference>
<dbReference type="RefSeq" id="WP_019174464.1">
    <property type="nucleotide sequence ID" value="NZ_JAKRCZ010000003.1"/>
</dbReference>
<protein>
    <submittedName>
        <fullName evidence="2">Putative endoribonuclease L-PSP</fullName>
    </submittedName>
    <submittedName>
        <fullName evidence="3">RidA family protein</fullName>
    </submittedName>
</protein>
<sequence>MSKIEDRLNELGFPLPQLAAPAGSYLPAVKSGDLVFTSGQLPFRDGELANPGRLGDNVTVEQAQESARYSVLNALAAAKSVIGDLDKIERVVKVNGFVTSTDDFKQQPEVINGASDFLADIFGEAGQHARSALGTNALPKGTCVEIEFIFRVRD</sequence>
<evidence type="ECO:0000313" key="4">
    <source>
        <dbReference type="Proteomes" id="UP000242755"/>
    </source>
</evidence>
<reference evidence="2 5" key="1">
    <citation type="submission" date="2016-01" db="EMBL/GenBank/DDBJ databases">
        <title>Use of Whole Genome Sequencing to ascertain that Brevibacterium massiliense (Roux, Raoult 2009) is a later heterotypic synonym of Brevibacterium ravenspurgense (Mages 2008).</title>
        <authorList>
            <person name="Bernier A.-M."/>
            <person name="Burdz T."/>
            <person name="Huynh C."/>
            <person name="Pachecho A.L."/>
            <person name="Wiebe D."/>
            <person name="Bonner C."/>
            <person name="Bernard K."/>
        </authorList>
    </citation>
    <scope>NUCLEOTIDE SEQUENCE [LARGE SCALE GENOMIC DNA]</scope>
    <source>
        <strain evidence="2 5">CCUG56047</strain>
    </source>
</reference>
<comment type="caution">
    <text evidence="2">The sequence shown here is derived from an EMBL/GenBank/DDBJ whole genome shotgun (WGS) entry which is preliminary data.</text>
</comment>
<dbReference type="Proteomes" id="UP000243589">
    <property type="component" value="Unassembled WGS sequence"/>
</dbReference>
<dbReference type="EMBL" id="PKGO01000002">
    <property type="protein sequence ID" value="PKY71047.1"/>
    <property type="molecule type" value="Genomic_DNA"/>
</dbReference>
<keyword evidence="5" id="KW-1185">Reference proteome</keyword>
<dbReference type="InterPro" id="IPR035959">
    <property type="entry name" value="RutC-like_sf"/>
</dbReference>
<dbReference type="InterPro" id="IPR013813">
    <property type="entry name" value="Endoribo_LPSP/chorism_mut-like"/>
</dbReference>
<dbReference type="EMBL" id="LQQC01000007">
    <property type="protein sequence ID" value="KXZ59029.1"/>
    <property type="molecule type" value="Genomic_DNA"/>
</dbReference>
<proteinExistence type="predicted"/>